<accession>A0A2N8Z9G2</accession>
<organism evidence="3 4">
    <name type="scientific">Vibrio tapetis subsp. tapetis</name>
    <dbReference type="NCBI Taxonomy" id="1671868"/>
    <lineage>
        <taxon>Bacteria</taxon>
        <taxon>Pseudomonadati</taxon>
        <taxon>Pseudomonadota</taxon>
        <taxon>Gammaproteobacteria</taxon>
        <taxon>Vibrionales</taxon>
        <taxon>Vibrionaceae</taxon>
        <taxon>Vibrio</taxon>
    </lineage>
</organism>
<dbReference type="Pfam" id="PF12975">
    <property type="entry name" value="DUF3859"/>
    <property type="match status" value="1"/>
</dbReference>
<dbReference type="AlphaFoldDB" id="A0A2N8Z9G2"/>
<dbReference type="InterPro" id="IPR024331">
    <property type="entry name" value="DUF3859"/>
</dbReference>
<dbReference type="Proteomes" id="UP000235828">
    <property type="component" value="Chromosome A"/>
</dbReference>
<dbReference type="Gene3D" id="2.60.40.2390">
    <property type="match status" value="1"/>
</dbReference>
<reference evidence="3 4" key="1">
    <citation type="submission" date="2017-10" db="EMBL/GenBank/DDBJ databases">
        <authorList>
            <person name="Banno H."/>
            <person name="Chua N.-H."/>
        </authorList>
    </citation>
    <scope>NUCLEOTIDE SEQUENCE [LARGE SCALE GENOMIC DNA]</scope>
    <source>
        <strain evidence="3">Vibrio tapetis CECT4600</strain>
    </source>
</reference>
<dbReference type="RefSeq" id="WP_102521363.1">
    <property type="nucleotide sequence ID" value="NZ_LT960611.1"/>
</dbReference>
<evidence type="ECO:0000259" key="2">
    <source>
        <dbReference type="Pfam" id="PF12975"/>
    </source>
</evidence>
<feature type="signal peptide" evidence="1">
    <location>
        <begin position="1"/>
        <end position="21"/>
    </location>
</feature>
<name>A0A2N8Z9G2_9VIBR</name>
<evidence type="ECO:0000313" key="4">
    <source>
        <dbReference type="Proteomes" id="UP000235828"/>
    </source>
</evidence>
<dbReference type="EMBL" id="LT960611">
    <property type="protein sequence ID" value="SON48527.1"/>
    <property type="molecule type" value="Genomic_DNA"/>
</dbReference>
<keyword evidence="1" id="KW-0732">Signal</keyword>
<gene>
    <name evidence="3" type="ORF">VTAP4600_A0548</name>
</gene>
<evidence type="ECO:0000313" key="3">
    <source>
        <dbReference type="EMBL" id="SON48527.1"/>
    </source>
</evidence>
<keyword evidence="4" id="KW-1185">Reference proteome</keyword>
<dbReference type="KEGG" id="vta:A0548"/>
<feature type="domain" description="DUF3859" evidence="2">
    <location>
        <begin position="45"/>
        <end position="153"/>
    </location>
</feature>
<sequence length="267" mass="30330">MAFRTLFIASLIGFFSAIVSANEASDVDSDGLPNISIVESGLITQKGKQYRVEKAKLVRPEVGQYIGFRYKLTLPERHNVSQLPITVTMSHPKITNPETKQSSTRSSWPDTMYRHDQNLAMWYFGDEFEIQSGIWKLEIRFEDNLLASQSFTVANMEQLNSSIKDNFEATERLSQIAAIATEGEKLLCKNPRFSTCMAFDTQQRCETGMAELRGTCASYAKDKTKQQNPHQTEVVKAFYSHFTVCMASRRMKSAKLNESEVKACFRK</sequence>
<proteinExistence type="predicted"/>
<feature type="chain" id="PRO_5014608175" description="DUF3859 domain-containing protein" evidence="1">
    <location>
        <begin position="22"/>
        <end position="267"/>
    </location>
</feature>
<evidence type="ECO:0000256" key="1">
    <source>
        <dbReference type="SAM" id="SignalP"/>
    </source>
</evidence>
<dbReference type="OrthoDB" id="6306965at2"/>
<protein>
    <recommendedName>
        <fullName evidence="2">DUF3859 domain-containing protein</fullName>
    </recommendedName>
</protein>